<dbReference type="InParanoid" id="T1IAD7"/>
<dbReference type="Proteomes" id="UP000015103">
    <property type="component" value="Unassembled WGS sequence"/>
</dbReference>
<dbReference type="HOGENOM" id="CLU_2486137_0_0_1"/>
<evidence type="ECO:0000313" key="1">
    <source>
        <dbReference type="EnsemblMetazoa" id="RPRC013258-PA"/>
    </source>
</evidence>
<reference evidence="1" key="1">
    <citation type="submission" date="2015-05" db="UniProtKB">
        <authorList>
            <consortium name="EnsemblMetazoa"/>
        </authorList>
    </citation>
    <scope>IDENTIFICATION</scope>
</reference>
<dbReference type="AlphaFoldDB" id="T1IAD7"/>
<dbReference type="VEuPathDB" id="VectorBase:RPRC013258"/>
<keyword evidence="2" id="KW-1185">Reference proteome</keyword>
<accession>T1IAD7</accession>
<proteinExistence type="predicted"/>
<protein>
    <submittedName>
        <fullName evidence="1">Uncharacterized protein</fullName>
    </submittedName>
</protein>
<evidence type="ECO:0000313" key="2">
    <source>
        <dbReference type="Proteomes" id="UP000015103"/>
    </source>
</evidence>
<name>T1IAD7_RHOPR</name>
<dbReference type="EMBL" id="ACPB03022727">
    <property type="status" value="NOT_ANNOTATED_CDS"/>
    <property type="molecule type" value="Genomic_DNA"/>
</dbReference>
<dbReference type="EnsemblMetazoa" id="RPRC013258-RA">
    <property type="protein sequence ID" value="RPRC013258-PA"/>
    <property type="gene ID" value="RPRC013258"/>
</dbReference>
<sequence>MSAALLSSAFSALRSLPIGEECIETIEFNWNRPLYQKAILSVIGNPMVGIALDLTLKILLFSYYKERLYEFVFMNILAKLADIMSLL</sequence>
<organism evidence="1 2">
    <name type="scientific">Rhodnius prolixus</name>
    <name type="common">Triatomid bug</name>
    <dbReference type="NCBI Taxonomy" id="13249"/>
    <lineage>
        <taxon>Eukaryota</taxon>
        <taxon>Metazoa</taxon>
        <taxon>Ecdysozoa</taxon>
        <taxon>Arthropoda</taxon>
        <taxon>Hexapoda</taxon>
        <taxon>Insecta</taxon>
        <taxon>Pterygota</taxon>
        <taxon>Neoptera</taxon>
        <taxon>Paraneoptera</taxon>
        <taxon>Hemiptera</taxon>
        <taxon>Heteroptera</taxon>
        <taxon>Panheteroptera</taxon>
        <taxon>Cimicomorpha</taxon>
        <taxon>Reduviidae</taxon>
        <taxon>Triatominae</taxon>
        <taxon>Rhodnius</taxon>
    </lineage>
</organism>